<keyword evidence="6 10" id="KW-0472">Membrane</keyword>
<evidence type="ECO:0000256" key="6">
    <source>
        <dbReference type="ARBA" id="ARBA00023136"/>
    </source>
</evidence>
<dbReference type="PANTHER" id="PTHR30561:SF0">
    <property type="entry name" value="GUANIDINIUM EXPORTER"/>
    <property type="match status" value="1"/>
</dbReference>
<feature type="transmembrane region" description="Helical" evidence="10">
    <location>
        <begin position="101"/>
        <end position="120"/>
    </location>
</feature>
<dbReference type="InterPro" id="IPR045324">
    <property type="entry name" value="Small_multidrug_res"/>
</dbReference>
<dbReference type="KEGG" id="mgk:FSB76_03695"/>
<reference evidence="11 12" key="1">
    <citation type="journal article" date="2013" name="J. Microbiol.">
        <title>Mucilaginibacter ginsenosidivorax sp. nov., with ginsenoside converting activity isolated from sediment.</title>
        <authorList>
            <person name="Kim J.K."/>
            <person name="Choi T.E."/>
            <person name="Liu Q.M."/>
            <person name="Park H.Y."/>
            <person name="Yi T.H."/>
            <person name="Yoon M.H."/>
            <person name="Kim S.C."/>
            <person name="Im W.T."/>
        </authorList>
    </citation>
    <scope>NUCLEOTIDE SEQUENCE [LARGE SCALE GENOMIC DNA]</scope>
    <source>
        <strain evidence="11 12">KHI28</strain>
    </source>
</reference>
<keyword evidence="12" id="KW-1185">Reference proteome</keyword>
<evidence type="ECO:0000256" key="3">
    <source>
        <dbReference type="ARBA" id="ARBA00022475"/>
    </source>
</evidence>
<feature type="transmembrane region" description="Helical" evidence="10">
    <location>
        <begin position="74"/>
        <end position="95"/>
    </location>
</feature>
<protein>
    <recommendedName>
        <fullName evidence="8">Guanidinium exporter</fullName>
    </recommendedName>
</protein>
<keyword evidence="4 9" id="KW-0812">Transmembrane</keyword>
<evidence type="ECO:0000256" key="4">
    <source>
        <dbReference type="ARBA" id="ARBA00022692"/>
    </source>
</evidence>
<dbReference type="PANTHER" id="PTHR30561">
    <property type="entry name" value="SMR FAMILY PROTON-DEPENDENT DRUG EFFLUX TRANSPORTER SUGE"/>
    <property type="match status" value="1"/>
</dbReference>
<comment type="similarity">
    <text evidence="7">Belongs to the drug/metabolite transporter (DMT) superfamily. Small multidrug resistance (SMR) (TC 2.A.7.1) family. Gdx/SugE subfamily.</text>
</comment>
<evidence type="ECO:0000256" key="2">
    <source>
        <dbReference type="ARBA" id="ARBA00022448"/>
    </source>
</evidence>
<evidence type="ECO:0000256" key="1">
    <source>
        <dbReference type="ARBA" id="ARBA00004651"/>
    </source>
</evidence>
<accession>A0A5B8VW31</accession>
<proteinExistence type="inferred from homology"/>
<sequence length="125" mass="14212">MAWIYLIIAAAFEAAWTFSLKFMKFSDLKALRWHSALSLQYGLPVWLPFAGYILFGIGNIYFFSLAIKLVPTAVAYAVWTAVTLVLIKIAEMAIFHQKLSWMEVFFMTLIMTGILGLKFFGAEVK</sequence>
<evidence type="ECO:0000313" key="12">
    <source>
        <dbReference type="Proteomes" id="UP000321362"/>
    </source>
</evidence>
<gene>
    <name evidence="11" type="ORF">FSB76_03695</name>
</gene>
<feature type="transmembrane region" description="Helical" evidence="10">
    <location>
        <begin position="41"/>
        <end position="62"/>
    </location>
</feature>
<evidence type="ECO:0000256" key="10">
    <source>
        <dbReference type="SAM" id="Phobius"/>
    </source>
</evidence>
<dbReference type="SUPFAM" id="SSF103481">
    <property type="entry name" value="Multidrug resistance efflux transporter EmrE"/>
    <property type="match status" value="1"/>
</dbReference>
<dbReference type="InterPro" id="IPR037185">
    <property type="entry name" value="EmrE-like"/>
</dbReference>
<dbReference type="GO" id="GO:0022857">
    <property type="term" value="F:transmembrane transporter activity"/>
    <property type="evidence" value="ECO:0007669"/>
    <property type="project" value="InterPro"/>
</dbReference>
<dbReference type="Pfam" id="PF00893">
    <property type="entry name" value="Multi_Drug_Res"/>
    <property type="match status" value="1"/>
</dbReference>
<dbReference type="OrthoDB" id="21828at2"/>
<keyword evidence="3" id="KW-1003">Cell membrane</keyword>
<comment type="subcellular location">
    <subcellularLocation>
        <location evidence="1 9">Cell membrane</location>
        <topology evidence="1 9">Multi-pass membrane protein</topology>
    </subcellularLocation>
</comment>
<organism evidence="11 12">
    <name type="scientific">Mucilaginibacter ginsenosidivorax</name>
    <dbReference type="NCBI Taxonomy" id="862126"/>
    <lineage>
        <taxon>Bacteria</taxon>
        <taxon>Pseudomonadati</taxon>
        <taxon>Bacteroidota</taxon>
        <taxon>Sphingobacteriia</taxon>
        <taxon>Sphingobacteriales</taxon>
        <taxon>Sphingobacteriaceae</taxon>
        <taxon>Mucilaginibacter</taxon>
    </lineage>
</organism>
<dbReference type="InterPro" id="IPR000390">
    <property type="entry name" value="Small_drug/metabolite_transptr"/>
</dbReference>
<evidence type="ECO:0000256" key="9">
    <source>
        <dbReference type="RuleBase" id="RU003942"/>
    </source>
</evidence>
<dbReference type="Gene3D" id="1.10.3730.20">
    <property type="match status" value="1"/>
</dbReference>
<evidence type="ECO:0000313" key="11">
    <source>
        <dbReference type="EMBL" id="QEC75092.1"/>
    </source>
</evidence>
<keyword evidence="5 10" id="KW-1133">Transmembrane helix</keyword>
<keyword evidence="2" id="KW-0813">Transport</keyword>
<dbReference type="Proteomes" id="UP000321362">
    <property type="component" value="Chromosome"/>
</dbReference>
<name>A0A5B8VW31_9SPHI</name>
<dbReference type="EMBL" id="CP042437">
    <property type="protein sequence ID" value="QEC75092.1"/>
    <property type="molecule type" value="Genomic_DNA"/>
</dbReference>
<dbReference type="RefSeq" id="WP_147052247.1">
    <property type="nucleotide sequence ID" value="NZ_CP042437.1"/>
</dbReference>
<dbReference type="AlphaFoldDB" id="A0A5B8VW31"/>
<dbReference type="GO" id="GO:0005886">
    <property type="term" value="C:plasma membrane"/>
    <property type="evidence" value="ECO:0007669"/>
    <property type="project" value="UniProtKB-SubCell"/>
</dbReference>
<evidence type="ECO:0000256" key="8">
    <source>
        <dbReference type="ARBA" id="ARBA00039168"/>
    </source>
</evidence>
<evidence type="ECO:0000256" key="5">
    <source>
        <dbReference type="ARBA" id="ARBA00022989"/>
    </source>
</evidence>
<evidence type="ECO:0000256" key="7">
    <source>
        <dbReference type="ARBA" id="ARBA00038151"/>
    </source>
</evidence>